<comment type="caution">
    <text evidence="1">The sequence shown here is derived from an EMBL/GenBank/DDBJ whole genome shotgun (WGS) entry which is preliminary data.</text>
</comment>
<dbReference type="EMBL" id="CAJRAF010000001">
    <property type="protein sequence ID" value="CAG4992103.1"/>
    <property type="molecule type" value="Genomic_DNA"/>
</dbReference>
<proteinExistence type="predicted"/>
<dbReference type="Proteomes" id="UP000680038">
    <property type="component" value="Unassembled WGS sequence"/>
</dbReference>
<sequence>MKKNVPKFLIAKNEAAKPGSTYLVHTQQPPFIGELLTFDNFDQRNQYIEDNLNKEVISVTHTCLLVILKYLDESTQSKSKPYFENKVVHWIIANYLNSSVF</sequence>
<organism evidence="1 2">
    <name type="scientific">Dyadobacter helix</name>
    <dbReference type="NCBI Taxonomy" id="2822344"/>
    <lineage>
        <taxon>Bacteria</taxon>
        <taxon>Pseudomonadati</taxon>
        <taxon>Bacteroidota</taxon>
        <taxon>Cytophagia</taxon>
        <taxon>Cytophagales</taxon>
        <taxon>Spirosomataceae</taxon>
        <taxon>Dyadobacter</taxon>
    </lineage>
</organism>
<accession>A0A916NK00</accession>
<name>A0A916NK00_9BACT</name>
<evidence type="ECO:0000313" key="2">
    <source>
        <dbReference type="Proteomes" id="UP000680038"/>
    </source>
</evidence>
<keyword evidence="2" id="KW-1185">Reference proteome</keyword>
<reference evidence="1" key="1">
    <citation type="submission" date="2021-04" db="EMBL/GenBank/DDBJ databases">
        <authorList>
            <person name="Rodrigo-Torres L."/>
            <person name="Arahal R. D."/>
            <person name="Lucena T."/>
        </authorList>
    </citation>
    <scope>NUCLEOTIDE SEQUENCE</scope>
    <source>
        <strain evidence="1">CECT 9275</strain>
    </source>
</reference>
<protein>
    <submittedName>
        <fullName evidence="1">Uncharacterized protein</fullName>
    </submittedName>
</protein>
<gene>
    <name evidence="1" type="ORF">DYBT9275_00894</name>
</gene>
<evidence type="ECO:0000313" key="1">
    <source>
        <dbReference type="EMBL" id="CAG4992103.1"/>
    </source>
</evidence>
<dbReference type="AlphaFoldDB" id="A0A916NK00"/>